<organism evidence="1 2">
    <name type="scientific">Arctium lappa</name>
    <name type="common">Greater burdock</name>
    <name type="synonym">Lappa major</name>
    <dbReference type="NCBI Taxonomy" id="4217"/>
    <lineage>
        <taxon>Eukaryota</taxon>
        <taxon>Viridiplantae</taxon>
        <taxon>Streptophyta</taxon>
        <taxon>Embryophyta</taxon>
        <taxon>Tracheophyta</taxon>
        <taxon>Spermatophyta</taxon>
        <taxon>Magnoliopsida</taxon>
        <taxon>eudicotyledons</taxon>
        <taxon>Gunneridae</taxon>
        <taxon>Pentapetalae</taxon>
        <taxon>asterids</taxon>
        <taxon>campanulids</taxon>
        <taxon>Asterales</taxon>
        <taxon>Asteraceae</taxon>
        <taxon>Carduoideae</taxon>
        <taxon>Cardueae</taxon>
        <taxon>Arctiinae</taxon>
        <taxon>Arctium</taxon>
    </lineage>
</organism>
<keyword evidence="2" id="KW-1185">Reference proteome</keyword>
<comment type="caution">
    <text evidence="1">The sequence shown here is derived from an EMBL/GenBank/DDBJ whole genome shotgun (WGS) entry which is preliminary data.</text>
</comment>
<proteinExistence type="predicted"/>
<dbReference type="Proteomes" id="UP001055879">
    <property type="component" value="Linkage Group LG10"/>
</dbReference>
<sequence>MNCTPRHKLSSYQAWTMSPEQLNTYVARRFHISRSEWDRVFSRLTVVPGFNPATGSLRLPCYDFTPVKDPTVVCANKNTKSLCGTCGTEKSWVIIGPMLQSSALAAIKLKRTLEKKGLRLRKAPTTFLLTAQLRAGTQLVELARHSAPRLTSAPKIFSLGACLNNTKRGPSVADHPKRPAKRHWLGQPLPDQLPNTTHAHQIALFRFNAMGEKADMKAFIEVQAVGILFQGGPHDSS</sequence>
<evidence type="ECO:0000313" key="2">
    <source>
        <dbReference type="Proteomes" id="UP001055879"/>
    </source>
</evidence>
<reference evidence="2" key="1">
    <citation type="journal article" date="2022" name="Mol. Ecol. Resour.">
        <title>The genomes of chicory, endive, great burdock and yacon provide insights into Asteraceae palaeo-polyploidization history and plant inulin production.</title>
        <authorList>
            <person name="Fan W."/>
            <person name="Wang S."/>
            <person name="Wang H."/>
            <person name="Wang A."/>
            <person name="Jiang F."/>
            <person name="Liu H."/>
            <person name="Zhao H."/>
            <person name="Xu D."/>
            <person name="Zhang Y."/>
        </authorList>
    </citation>
    <scope>NUCLEOTIDE SEQUENCE [LARGE SCALE GENOMIC DNA]</scope>
    <source>
        <strain evidence="2">cv. Niubang</strain>
    </source>
</reference>
<evidence type="ECO:0000313" key="1">
    <source>
        <dbReference type="EMBL" id="KAI3697856.1"/>
    </source>
</evidence>
<gene>
    <name evidence="1" type="ORF">L6452_30954</name>
</gene>
<dbReference type="EMBL" id="CM042056">
    <property type="protein sequence ID" value="KAI3697856.1"/>
    <property type="molecule type" value="Genomic_DNA"/>
</dbReference>
<accession>A0ACB8ZKI6</accession>
<name>A0ACB8ZKI6_ARCLA</name>
<protein>
    <submittedName>
        <fullName evidence="1">Uncharacterized protein</fullName>
    </submittedName>
</protein>
<reference evidence="1 2" key="2">
    <citation type="journal article" date="2022" name="Mol. Ecol. Resour.">
        <title>The genomes of chicory, endive, great burdock and yacon provide insights into Asteraceae paleo-polyploidization history and plant inulin production.</title>
        <authorList>
            <person name="Fan W."/>
            <person name="Wang S."/>
            <person name="Wang H."/>
            <person name="Wang A."/>
            <person name="Jiang F."/>
            <person name="Liu H."/>
            <person name="Zhao H."/>
            <person name="Xu D."/>
            <person name="Zhang Y."/>
        </authorList>
    </citation>
    <scope>NUCLEOTIDE SEQUENCE [LARGE SCALE GENOMIC DNA]</scope>
    <source>
        <strain evidence="2">cv. Niubang</strain>
    </source>
</reference>